<evidence type="ECO:0000256" key="1">
    <source>
        <dbReference type="SAM" id="MobiDB-lite"/>
    </source>
</evidence>
<sequence>MSVEGISQYDETALYYTTRHKAIHQRMPGSMALTFCGGELANELYIEPVELKFIVDALKFIDDAVRFITDEPSSGDLCASSLLFLSSTSASNCRASSFLKQPTYDDEQHRQENQYAQRLELVLHHHGEEAGRLARREAHPGRYEGHGGDAHNLNRVRHAKHPLVLGIGRHAPDVHGLDERNGEDDRREPATDEALGAARQGRRGREEADQNHPRAYPVEADGEIPRSETVYAEQIEPQVPIAVYQRKGFVYVMAAMTLLAIGVVTATQLSNNSDGSKPSAPPENRSSSPSPLAPTPNSPNTLVTTPNAASPSPPPTSNPTNICNVDAYCPASRDLCMTPKYITWTGISGDGNNGDELSTLKNLASFPDSPDTSTSMSGLLEVSSITKYFGSRIQAWITPEYTCDYIFYMSADDQGELNISRDTTPDNKETIATVPLFTQKYEWDKYEDQQTSEPRSLVAGEKYYLGTCKLKSSLISSYLTFLSLKYKEREGKAHAEIAWSCASQGMHGIEVIDISKMYVAAPVPGICWNEQQAGDMSKEATLR</sequence>
<keyword evidence="4" id="KW-1185">Reference proteome</keyword>
<dbReference type="InterPro" id="IPR037524">
    <property type="entry name" value="PA14/GLEYA"/>
</dbReference>
<feature type="region of interest" description="Disordered" evidence="1">
    <location>
        <begin position="169"/>
        <end position="222"/>
    </location>
</feature>
<reference evidence="3 4" key="1">
    <citation type="journal article" date="2012" name="Genome Biol.">
        <title>Genome and low-iron response of an oceanic diatom adapted to chronic iron limitation.</title>
        <authorList>
            <person name="Lommer M."/>
            <person name="Specht M."/>
            <person name="Roy A.S."/>
            <person name="Kraemer L."/>
            <person name="Andreson R."/>
            <person name="Gutowska M.A."/>
            <person name="Wolf J."/>
            <person name="Bergner S.V."/>
            <person name="Schilhabel M.B."/>
            <person name="Klostermeier U.C."/>
            <person name="Beiko R.G."/>
            <person name="Rosenstiel P."/>
            <person name="Hippler M."/>
            <person name="Laroche J."/>
        </authorList>
    </citation>
    <scope>NUCLEOTIDE SEQUENCE [LARGE SCALE GENOMIC DNA]</scope>
    <source>
        <strain evidence="3 4">CCMP1005</strain>
    </source>
</reference>
<feature type="compositionally biased region" description="Basic and acidic residues" evidence="1">
    <location>
        <begin position="203"/>
        <end position="212"/>
    </location>
</feature>
<name>K0TNE2_THAOC</name>
<dbReference type="OrthoDB" id="5951838at2759"/>
<evidence type="ECO:0000313" key="4">
    <source>
        <dbReference type="Proteomes" id="UP000266841"/>
    </source>
</evidence>
<gene>
    <name evidence="3" type="ORF">THAOC_04928</name>
</gene>
<dbReference type="AlphaFoldDB" id="K0TNE2"/>
<comment type="caution">
    <text evidence="3">The sequence shown here is derived from an EMBL/GenBank/DDBJ whole genome shotgun (WGS) entry which is preliminary data.</text>
</comment>
<feature type="domain" description="PA14" evidence="2">
    <location>
        <begin position="342"/>
        <end position="516"/>
    </location>
</feature>
<evidence type="ECO:0000313" key="3">
    <source>
        <dbReference type="EMBL" id="EJK73447.1"/>
    </source>
</evidence>
<dbReference type="eggNOG" id="ENOG502QQGX">
    <property type="taxonomic scope" value="Eukaryota"/>
</dbReference>
<evidence type="ECO:0000259" key="2">
    <source>
        <dbReference type="PROSITE" id="PS51820"/>
    </source>
</evidence>
<organism evidence="3 4">
    <name type="scientific">Thalassiosira oceanica</name>
    <name type="common">Marine diatom</name>
    <dbReference type="NCBI Taxonomy" id="159749"/>
    <lineage>
        <taxon>Eukaryota</taxon>
        <taxon>Sar</taxon>
        <taxon>Stramenopiles</taxon>
        <taxon>Ochrophyta</taxon>
        <taxon>Bacillariophyta</taxon>
        <taxon>Coscinodiscophyceae</taxon>
        <taxon>Thalassiosirophycidae</taxon>
        <taxon>Thalassiosirales</taxon>
        <taxon>Thalassiosiraceae</taxon>
        <taxon>Thalassiosira</taxon>
    </lineage>
</organism>
<dbReference type="EMBL" id="AGNL01004493">
    <property type="protein sequence ID" value="EJK73447.1"/>
    <property type="molecule type" value="Genomic_DNA"/>
</dbReference>
<feature type="region of interest" description="Disordered" evidence="1">
    <location>
        <begin position="270"/>
        <end position="321"/>
    </location>
</feature>
<dbReference type="PROSITE" id="PS51820">
    <property type="entry name" value="PA14"/>
    <property type="match status" value="1"/>
</dbReference>
<dbReference type="Proteomes" id="UP000266841">
    <property type="component" value="Unassembled WGS sequence"/>
</dbReference>
<protein>
    <recommendedName>
        <fullName evidence="2">PA14 domain-containing protein</fullName>
    </recommendedName>
</protein>
<feature type="compositionally biased region" description="Basic and acidic residues" evidence="1">
    <location>
        <begin position="170"/>
        <end position="190"/>
    </location>
</feature>
<feature type="non-terminal residue" evidence="3">
    <location>
        <position position="543"/>
    </location>
</feature>
<accession>K0TNE2</accession>
<proteinExistence type="predicted"/>